<keyword evidence="3" id="KW-0378">Hydrolase</keyword>
<dbReference type="GO" id="GO:0008234">
    <property type="term" value="F:cysteine-type peptidase activity"/>
    <property type="evidence" value="ECO:0007669"/>
    <property type="project" value="UniProtKB-KW"/>
</dbReference>
<dbReference type="AlphaFoldDB" id="A0A4P8ECV4"/>
<dbReference type="Gene3D" id="3.90.1720.10">
    <property type="entry name" value="endopeptidase domain like (from Nostoc punctiforme)"/>
    <property type="match status" value="1"/>
</dbReference>
<dbReference type="SUPFAM" id="SSF54001">
    <property type="entry name" value="Cysteine proteinases"/>
    <property type="match status" value="1"/>
</dbReference>
<dbReference type="RefSeq" id="WP_137192290.1">
    <property type="nucleotide sequence ID" value="NZ_CP039964.1"/>
</dbReference>
<evidence type="ECO:0000313" key="6">
    <source>
        <dbReference type="EMBL" id="QCO54612.1"/>
    </source>
</evidence>
<evidence type="ECO:0000256" key="2">
    <source>
        <dbReference type="ARBA" id="ARBA00022670"/>
    </source>
</evidence>
<evidence type="ECO:0000256" key="3">
    <source>
        <dbReference type="ARBA" id="ARBA00022801"/>
    </source>
</evidence>
<sequence length="144" mass="16034">MTPYQARIVTEAQAWIGTPYIHQASSKGAGTDCLGLLRGVWRAMRGPEPEVVPAYTPDWSEPSRDEVLMRAACRWLRRKPLGDVSPGDILLFRMRNGSVAKHLGIVGDVSPQPKFIHAYTGHGVIESPLSEPWARRIAARFEFP</sequence>
<keyword evidence="2" id="KW-0645">Protease</keyword>
<proteinExistence type="inferred from homology"/>
<dbReference type="GO" id="GO:0006508">
    <property type="term" value="P:proteolysis"/>
    <property type="evidence" value="ECO:0007669"/>
    <property type="project" value="UniProtKB-KW"/>
</dbReference>
<evidence type="ECO:0000256" key="4">
    <source>
        <dbReference type="ARBA" id="ARBA00022807"/>
    </source>
</evidence>
<dbReference type="NCBIfam" id="TIGR02219">
    <property type="entry name" value="phage_NlpC_fam"/>
    <property type="match status" value="1"/>
</dbReference>
<keyword evidence="7" id="KW-1185">Reference proteome</keyword>
<dbReference type="PROSITE" id="PS51935">
    <property type="entry name" value="NLPC_P60"/>
    <property type="match status" value="1"/>
</dbReference>
<dbReference type="InterPro" id="IPR011929">
    <property type="entry name" value="Phage_pept_NlpC/P60"/>
</dbReference>
<reference evidence="6 7" key="1">
    <citation type="submission" date="2019-05" db="EMBL/GenBank/DDBJ databases">
        <title>Pseudorhodobacter turbinis sp. nov., isolated from the gut of the Korean turban shell.</title>
        <authorList>
            <person name="Jeong Y.-S."/>
            <person name="Kang W.-R."/>
            <person name="Bae J.-W."/>
        </authorList>
    </citation>
    <scope>NUCLEOTIDE SEQUENCE [LARGE SCALE GENOMIC DNA]</scope>
    <source>
        <strain evidence="6 7">S12M18</strain>
    </source>
</reference>
<protein>
    <submittedName>
        <fullName evidence="6">Peptidase</fullName>
    </submittedName>
</protein>
<dbReference type="EMBL" id="CP039964">
    <property type="protein sequence ID" value="QCO54612.1"/>
    <property type="molecule type" value="Genomic_DNA"/>
</dbReference>
<dbReference type="OrthoDB" id="6058745at2"/>
<dbReference type="Pfam" id="PF00877">
    <property type="entry name" value="NLPC_P60"/>
    <property type="match status" value="1"/>
</dbReference>
<comment type="similarity">
    <text evidence="1">Belongs to the peptidase C40 family.</text>
</comment>
<gene>
    <name evidence="6" type="ORF">EOK75_01580</name>
</gene>
<organism evidence="6 7">
    <name type="scientific">Pseudorhodobacter turbinis</name>
    <dbReference type="NCBI Taxonomy" id="2500533"/>
    <lineage>
        <taxon>Bacteria</taxon>
        <taxon>Pseudomonadati</taxon>
        <taxon>Pseudomonadota</taxon>
        <taxon>Alphaproteobacteria</taxon>
        <taxon>Rhodobacterales</taxon>
        <taxon>Paracoccaceae</taxon>
        <taxon>Pseudorhodobacter</taxon>
    </lineage>
</organism>
<dbReference type="InterPro" id="IPR038765">
    <property type="entry name" value="Papain-like_cys_pep_sf"/>
</dbReference>
<feature type="domain" description="NlpC/P60" evidence="5">
    <location>
        <begin position="2"/>
        <end position="144"/>
    </location>
</feature>
<name>A0A4P8ECV4_9RHOB</name>
<evidence type="ECO:0000256" key="1">
    <source>
        <dbReference type="ARBA" id="ARBA00007074"/>
    </source>
</evidence>
<dbReference type="KEGG" id="pseb:EOK75_01580"/>
<evidence type="ECO:0000313" key="7">
    <source>
        <dbReference type="Proteomes" id="UP000298631"/>
    </source>
</evidence>
<dbReference type="InterPro" id="IPR000064">
    <property type="entry name" value="NLP_P60_dom"/>
</dbReference>
<keyword evidence="4" id="KW-0788">Thiol protease</keyword>
<dbReference type="Proteomes" id="UP000298631">
    <property type="component" value="Chromosome"/>
</dbReference>
<evidence type="ECO:0000259" key="5">
    <source>
        <dbReference type="PROSITE" id="PS51935"/>
    </source>
</evidence>
<accession>A0A4P8ECV4</accession>